<dbReference type="GO" id="GO:0004479">
    <property type="term" value="F:methionyl-tRNA formyltransferase activity"/>
    <property type="evidence" value="ECO:0007669"/>
    <property type="project" value="TreeGrafter"/>
</dbReference>
<evidence type="ECO:0000313" key="3">
    <source>
        <dbReference type="EMBL" id="KAJ1719591.1"/>
    </source>
</evidence>
<dbReference type="InterPro" id="IPR002376">
    <property type="entry name" value="Formyl_transf_N"/>
</dbReference>
<dbReference type="Pfam" id="PF02911">
    <property type="entry name" value="Formyl_trans_C"/>
    <property type="match status" value="1"/>
</dbReference>
<evidence type="ECO:0000259" key="1">
    <source>
        <dbReference type="Pfam" id="PF00551"/>
    </source>
</evidence>
<gene>
    <name evidence="3" type="ORF">LPJ53_005674</name>
</gene>
<organism evidence="3 4">
    <name type="scientific">Coemansia erecta</name>
    <dbReference type="NCBI Taxonomy" id="147472"/>
    <lineage>
        <taxon>Eukaryota</taxon>
        <taxon>Fungi</taxon>
        <taxon>Fungi incertae sedis</taxon>
        <taxon>Zoopagomycota</taxon>
        <taxon>Kickxellomycotina</taxon>
        <taxon>Kickxellomycetes</taxon>
        <taxon>Kickxellales</taxon>
        <taxon>Kickxellaceae</taxon>
        <taxon>Coemansia</taxon>
    </lineage>
</organism>
<comment type="caution">
    <text evidence="3">The sequence shown here is derived from an EMBL/GenBank/DDBJ whole genome shotgun (WGS) entry which is preliminary data.</text>
</comment>
<dbReference type="GO" id="GO:0005739">
    <property type="term" value="C:mitochondrion"/>
    <property type="evidence" value="ECO:0007669"/>
    <property type="project" value="TreeGrafter"/>
</dbReference>
<dbReference type="InterPro" id="IPR036477">
    <property type="entry name" value="Formyl_transf_N_sf"/>
</dbReference>
<dbReference type="Proteomes" id="UP001149813">
    <property type="component" value="Unassembled WGS sequence"/>
</dbReference>
<dbReference type="OrthoDB" id="10268103at2759"/>
<dbReference type="PANTHER" id="PTHR11138">
    <property type="entry name" value="METHIONYL-TRNA FORMYLTRANSFERASE"/>
    <property type="match status" value="1"/>
</dbReference>
<proteinExistence type="predicted"/>
<feature type="domain" description="Formyl transferase C-terminal" evidence="2">
    <location>
        <begin position="258"/>
        <end position="365"/>
    </location>
</feature>
<keyword evidence="4" id="KW-1185">Reference proteome</keyword>
<reference evidence="3" key="1">
    <citation type="submission" date="2022-07" db="EMBL/GenBank/DDBJ databases">
        <title>Phylogenomic reconstructions and comparative analyses of Kickxellomycotina fungi.</title>
        <authorList>
            <person name="Reynolds N.K."/>
            <person name="Stajich J.E."/>
            <person name="Barry K."/>
            <person name="Grigoriev I.V."/>
            <person name="Crous P."/>
            <person name="Smith M.E."/>
        </authorList>
    </citation>
    <scope>NUCLEOTIDE SEQUENCE</scope>
    <source>
        <strain evidence="3">NBRC 32514</strain>
    </source>
</reference>
<dbReference type="AlphaFoldDB" id="A0A9W8CPJ8"/>
<sequence length="421" mass="48495">MSLLSRRVVQIRGPWMLTRSNHTLVNVRMLQARDKNPNKHMRVLLFAKDAYSLEILKVLTTSYDSDDGIVKRIRLVCPTPSYSNDRRKRIIWQSPVNEHADHMALPVSHVGNRHEMSRWDLPATDNQYDIAVVAGFDWKLPAELSKKFPLGILSVHPSLLPRFRGVDPVMNAMMVKDSVVGVTVCKYDHKGDDGGDILAQLPYEISKNYRREEVLRDLGYIGGNLLIKCLDHIKDVLESAKKQDTDLVSYTREFDEKVGKINWEKMTAHEIFERYRALQGKIPMYSIWRMKTIMSKVFIYDMYVADPSIPPLQHNFLKYPPGSLFYKRKVQYLEVPCIDGSRLHITRLGRENRTIMTALQFVNGYLRVSGALRMLTNPVQPKVLTPPFVYPEGYVKPALNDVYKPDGSDEVYAPKYLVPLE</sequence>
<dbReference type="Pfam" id="PF00551">
    <property type="entry name" value="Formyl_trans_N"/>
    <property type="match status" value="1"/>
</dbReference>
<feature type="domain" description="Formyl transferase N-terminal" evidence="1">
    <location>
        <begin position="125"/>
        <end position="222"/>
    </location>
</feature>
<protein>
    <recommendedName>
        <fullName evidence="5">Methionyl-tRNA formyltransferase</fullName>
    </recommendedName>
</protein>
<name>A0A9W8CPJ8_9FUNG</name>
<dbReference type="InterPro" id="IPR011034">
    <property type="entry name" value="Formyl_transferase-like_C_sf"/>
</dbReference>
<dbReference type="EMBL" id="JANBOJ010000370">
    <property type="protein sequence ID" value="KAJ1719591.1"/>
    <property type="molecule type" value="Genomic_DNA"/>
</dbReference>
<evidence type="ECO:0000313" key="4">
    <source>
        <dbReference type="Proteomes" id="UP001149813"/>
    </source>
</evidence>
<dbReference type="InterPro" id="IPR005793">
    <property type="entry name" value="Formyl_trans_C"/>
</dbReference>
<accession>A0A9W8CPJ8</accession>
<dbReference type="PANTHER" id="PTHR11138:SF5">
    <property type="entry name" value="METHIONYL-TRNA FORMYLTRANSFERASE, MITOCHONDRIAL"/>
    <property type="match status" value="1"/>
</dbReference>
<evidence type="ECO:0008006" key="5">
    <source>
        <dbReference type="Google" id="ProtNLM"/>
    </source>
</evidence>
<evidence type="ECO:0000259" key="2">
    <source>
        <dbReference type="Pfam" id="PF02911"/>
    </source>
</evidence>
<dbReference type="SUPFAM" id="SSF50486">
    <property type="entry name" value="FMT C-terminal domain-like"/>
    <property type="match status" value="1"/>
</dbReference>
<dbReference type="Gene3D" id="3.40.50.12230">
    <property type="match status" value="1"/>
</dbReference>
<dbReference type="SUPFAM" id="SSF53328">
    <property type="entry name" value="Formyltransferase"/>
    <property type="match status" value="1"/>
</dbReference>